<feature type="binding site" evidence="10">
    <location>
        <position position="537"/>
    </location>
    <ligand>
        <name>NADP(+)</name>
        <dbReference type="ChEBI" id="CHEBI:58349"/>
    </ligand>
</feature>
<dbReference type="InterPro" id="IPR017938">
    <property type="entry name" value="Riboflavin_synthase-like_b-brl"/>
</dbReference>
<dbReference type="InterPro" id="IPR039261">
    <property type="entry name" value="FNR_nucleotide-bd"/>
</dbReference>
<dbReference type="Gene3D" id="3.40.50.80">
    <property type="entry name" value="Nucleotide-binding domain of ferredoxin-NADP reductase (FNR) module"/>
    <property type="match status" value="1"/>
</dbReference>
<dbReference type="PANTHER" id="PTHR19384:SF111">
    <property type="entry name" value="NADPH--CYTOCHROME P450 REDUCTASE 1"/>
    <property type="match status" value="1"/>
</dbReference>
<keyword evidence="7 10" id="KW-1133">Transmembrane helix</keyword>
<dbReference type="InterPro" id="IPR001709">
    <property type="entry name" value="Flavoprot_Pyr_Nucl_cyt_Rdtase"/>
</dbReference>
<comment type="caution">
    <text evidence="13">The sequence shown here is derived from an EMBL/GenBank/DDBJ whole genome shotgun (WGS) entry which is preliminary data.</text>
</comment>
<feature type="binding site" evidence="10">
    <location>
        <begin position="604"/>
        <end position="608"/>
    </location>
    <ligand>
        <name>NADP(+)</name>
        <dbReference type="ChEBI" id="CHEBI:58349"/>
    </ligand>
</feature>
<comment type="cofactor">
    <cofactor evidence="10">
        <name>FAD</name>
        <dbReference type="ChEBI" id="CHEBI:57692"/>
    </cofactor>
    <text evidence="10">Binds 1 FAD per monomer.</text>
</comment>
<dbReference type="GO" id="GO:0050660">
    <property type="term" value="F:flavin adenine dinucleotide binding"/>
    <property type="evidence" value="ECO:0007669"/>
    <property type="project" value="UniProtKB-UniRule"/>
</dbReference>
<dbReference type="InterPro" id="IPR017927">
    <property type="entry name" value="FAD-bd_FR_type"/>
</dbReference>
<evidence type="ECO:0000256" key="10">
    <source>
        <dbReference type="HAMAP-Rule" id="MF_03212"/>
    </source>
</evidence>
<feature type="domain" description="Flavodoxin-like" evidence="11">
    <location>
        <begin position="66"/>
        <end position="216"/>
    </location>
</feature>
<dbReference type="Gene3D" id="1.20.990.10">
    <property type="entry name" value="NADPH-cytochrome p450 Reductase, Chain A, domain 3"/>
    <property type="match status" value="1"/>
</dbReference>
<dbReference type="Proteomes" id="UP000631114">
    <property type="component" value="Unassembled WGS sequence"/>
</dbReference>
<feature type="transmembrane region" description="Helical" evidence="10">
    <location>
        <begin position="30"/>
        <end position="49"/>
    </location>
</feature>
<evidence type="ECO:0000256" key="6">
    <source>
        <dbReference type="ARBA" id="ARBA00022857"/>
    </source>
</evidence>
<feature type="binding site" evidence="10">
    <location>
        <begin position="598"/>
        <end position="599"/>
    </location>
    <ligand>
        <name>NADP(+)</name>
        <dbReference type="ChEBI" id="CHEBI:58349"/>
    </ligand>
</feature>
<evidence type="ECO:0000256" key="1">
    <source>
        <dbReference type="ARBA" id="ARBA00022630"/>
    </source>
</evidence>
<dbReference type="Gene3D" id="2.40.30.10">
    <property type="entry name" value="Translation factors"/>
    <property type="match status" value="1"/>
</dbReference>
<comment type="cofactor">
    <cofactor evidence="10">
        <name>FMN</name>
        <dbReference type="ChEBI" id="CHEBI:58210"/>
    </cofactor>
    <text evidence="10">Binds 1 FMN per monomer.</text>
</comment>
<dbReference type="InterPro" id="IPR029039">
    <property type="entry name" value="Flavoprotein-like_sf"/>
</dbReference>
<reference evidence="13 14" key="1">
    <citation type="submission" date="2020-10" db="EMBL/GenBank/DDBJ databases">
        <title>The Coptis chinensis genome and diversification of protoberbering-type alkaloids.</title>
        <authorList>
            <person name="Wang B."/>
            <person name="Shu S."/>
            <person name="Song C."/>
            <person name="Liu Y."/>
        </authorList>
    </citation>
    <scope>NUCLEOTIDE SEQUENCE [LARGE SCALE GENOMIC DNA]</scope>
    <source>
        <strain evidence="13">HL-2020</strain>
        <tissue evidence="13">Leaf</tissue>
    </source>
</reference>
<feature type="domain" description="FAD-binding FR-type" evidence="12">
    <location>
        <begin position="276"/>
        <end position="523"/>
    </location>
</feature>
<dbReference type="FunFam" id="3.40.50.80:FF:000001">
    <property type="entry name" value="NADPH--cytochrome P450 reductase 1"/>
    <property type="match status" value="1"/>
</dbReference>
<comment type="similarity">
    <text evidence="10">In the N-terminal section; belongs to the flavodoxin family.</text>
</comment>
<dbReference type="GO" id="GO:0005829">
    <property type="term" value="C:cytosol"/>
    <property type="evidence" value="ECO:0007669"/>
    <property type="project" value="TreeGrafter"/>
</dbReference>
<keyword evidence="5 10" id="KW-0274">FAD</keyword>
<dbReference type="SUPFAM" id="SSF52218">
    <property type="entry name" value="Flavoproteins"/>
    <property type="match status" value="1"/>
</dbReference>
<feature type="binding site" evidence="10">
    <location>
        <begin position="165"/>
        <end position="174"/>
    </location>
    <ligand>
        <name>FMN</name>
        <dbReference type="ChEBI" id="CHEBI:58210"/>
    </ligand>
</feature>
<feature type="binding site" evidence="10">
    <location>
        <position position="296"/>
    </location>
    <ligand>
        <name>NADP(+)</name>
        <dbReference type="ChEBI" id="CHEBI:58349"/>
    </ligand>
</feature>
<dbReference type="PANTHER" id="PTHR19384">
    <property type="entry name" value="NITRIC OXIDE SYNTHASE-RELATED"/>
    <property type="match status" value="1"/>
</dbReference>
<dbReference type="SUPFAM" id="SSF63380">
    <property type="entry name" value="Riboflavin synthase domain-like"/>
    <property type="match status" value="1"/>
</dbReference>
<evidence type="ECO:0000256" key="9">
    <source>
        <dbReference type="ARBA" id="ARBA00023136"/>
    </source>
</evidence>
<feature type="binding site" evidence="10">
    <location>
        <position position="200"/>
    </location>
    <ligand>
        <name>FMN</name>
        <dbReference type="ChEBI" id="CHEBI:58210"/>
    </ligand>
</feature>
<evidence type="ECO:0000313" key="13">
    <source>
        <dbReference type="EMBL" id="KAF9608650.1"/>
    </source>
</evidence>
<keyword evidence="1 10" id="KW-0285">Flavoprotein</keyword>
<dbReference type="EMBL" id="JADFTS010000004">
    <property type="protein sequence ID" value="KAF9608650.1"/>
    <property type="molecule type" value="Genomic_DNA"/>
</dbReference>
<dbReference type="GO" id="GO:0050661">
    <property type="term" value="F:NADP binding"/>
    <property type="evidence" value="ECO:0007669"/>
    <property type="project" value="UniProtKB-UniRule"/>
</dbReference>
<feature type="binding site" evidence="10">
    <location>
        <begin position="92"/>
        <end position="97"/>
    </location>
    <ligand>
        <name>FMN</name>
        <dbReference type="ChEBI" id="CHEBI:58210"/>
    </ligand>
</feature>
<dbReference type="GO" id="GO:0010181">
    <property type="term" value="F:FMN binding"/>
    <property type="evidence" value="ECO:0007669"/>
    <property type="project" value="UniProtKB-UniRule"/>
</dbReference>
<keyword evidence="14" id="KW-1185">Reference proteome</keyword>
<dbReference type="InterPro" id="IPR023173">
    <property type="entry name" value="NADPH_Cyt_P450_Rdtase_alpha"/>
</dbReference>
<feature type="binding site" evidence="10">
    <location>
        <position position="640"/>
    </location>
    <ligand>
        <name>NADP(+)</name>
        <dbReference type="ChEBI" id="CHEBI:58349"/>
    </ligand>
</feature>
<dbReference type="InterPro" id="IPR008254">
    <property type="entry name" value="Flavodoxin/NO_synth"/>
</dbReference>
<feature type="binding site" evidence="10">
    <location>
        <begin position="456"/>
        <end position="459"/>
    </location>
    <ligand>
        <name>FAD</name>
        <dbReference type="ChEBI" id="CHEBI:57692"/>
    </ligand>
</feature>
<dbReference type="InterPro" id="IPR001433">
    <property type="entry name" value="OxRdtase_FAD/NAD-bd"/>
</dbReference>
<comment type="catalytic activity">
    <reaction evidence="10">
        <text>2 oxidized [cytochrome P450] + NADPH = 2 reduced [cytochrome P450] + NADP(+) + H(+)</text>
        <dbReference type="Rhea" id="RHEA:24040"/>
        <dbReference type="Rhea" id="RHEA-COMP:14627"/>
        <dbReference type="Rhea" id="RHEA-COMP:14628"/>
        <dbReference type="ChEBI" id="CHEBI:15378"/>
        <dbReference type="ChEBI" id="CHEBI:55376"/>
        <dbReference type="ChEBI" id="CHEBI:57783"/>
        <dbReference type="ChEBI" id="CHEBI:58349"/>
        <dbReference type="ChEBI" id="CHEBI:60344"/>
        <dbReference type="EC" id="1.6.2.4"/>
    </reaction>
</comment>
<evidence type="ECO:0000256" key="4">
    <source>
        <dbReference type="ARBA" id="ARBA00022824"/>
    </source>
</evidence>
<dbReference type="PROSITE" id="PS50902">
    <property type="entry name" value="FLAVODOXIN_LIKE"/>
    <property type="match status" value="1"/>
</dbReference>
<evidence type="ECO:0000256" key="3">
    <source>
        <dbReference type="ARBA" id="ARBA00022692"/>
    </source>
</evidence>
<dbReference type="Gene3D" id="3.40.50.360">
    <property type="match status" value="1"/>
</dbReference>
<keyword evidence="8 10" id="KW-0560">Oxidoreductase</keyword>
<dbReference type="PRINTS" id="PR00369">
    <property type="entry name" value="FLAVODOXIN"/>
</dbReference>
<keyword evidence="2 10" id="KW-0288">FMN</keyword>
<keyword evidence="4 10" id="KW-0256">Endoplasmic reticulum</keyword>
<comment type="function">
    <text evidence="10">This enzyme is required for electron transfer from NADP to cytochrome P450 in microsomes. It can also provide electron transfer to heme oxygenase and cytochrome B5.</text>
</comment>
<dbReference type="GO" id="GO:0005789">
    <property type="term" value="C:endoplasmic reticulum membrane"/>
    <property type="evidence" value="ECO:0007669"/>
    <property type="project" value="UniProtKB-SubCell"/>
</dbReference>
<evidence type="ECO:0000256" key="5">
    <source>
        <dbReference type="ARBA" id="ARBA00022827"/>
    </source>
</evidence>
<proteinExistence type="inferred from homology"/>
<dbReference type="GO" id="GO:0003958">
    <property type="term" value="F:NADPH-hemoprotein reductase activity"/>
    <property type="evidence" value="ECO:0007669"/>
    <property type="project" value="UniProtKB-UniRule"/>
</dbReference>
<evidence type="ECO:0000259" key="12">
    <source>
        <dbReference type="PROSITE" id="PS51384"/>
    </source>
</evidence>
<feature type="binding site" evidence="10">
    <location>
        <begin position="127"/>
        <end position="130"/>
    </location>
    <ligand>
        <name>FMN</name>
        <dbReference type="ChEBI" id="CHEBI:58210"/>
    </ligand>
</feature>
<dbReference type="InterPro" id="IPR001094">
    <property type="entry name" value="Flavdoxin-like"/>
</dbReference>
<evidence type="ECO:0000256" key="2">
    <source>
        <dbReference type="ARBA" id="ARBA00022643"/>
    </source>
</evidence>
<sequence length="678" mass="75365">MTSTSKNLVNTLESVLGISLGGESSDPEKILIIFTTSLAVIIGIGFFLWRKTFDSEKNKKSIENLKPVIFKEEEEEVEIEPGKVKVTIFFGTQTGTAEGFAKDDYAADDDIYEEKLKKETLAFFMVATYGDGEPTDNAARFHKWFTQEHERGAWLQQLTFGVFGLGNRQYEHFNKIAKDLDEQLIEQGAKRLVQVGMGDDDQCIEDDFTAWRESLWPELDQILRDEDDVNTIATPYTATVPEYRVIYHDPTVTASDDKCLSMANGNANGNAVFDIHHPCRANVAVRKELHKPESDRSCIHLELDISGTGLTYDTGDHVGIYAENCEETIEEAAKLLGQSLAILFSLHTDKVDGTSQGSSLPPPFPGPCTLRVALARYADLLSPPKKAALLALAAHASEPGEADKLKLLASPEGKEEYSKWIVGSQRGLLEVMAEFPSAKPPLGVFFAAVTPRLQPRYYSISSSPRFSPSRIHVTCALVYGPSPTGRIHKGVCSTWMKNAVPLEKSQDCSWAPVYVRTSNFKLPADPSIPIVMVGPGTGLAPFRGFLQERLALKEDGAQLGPAVLFFGCRNRKMDFIYEDELSNFVEQGVISELVVAFSREGEKKEYVQHKMMEKAAYMWSLISGGGYLYVCGDAKGMARDVHRMLHTIVQEQEHVESSKAEATVKKLQMDGRYLRDVW</sequence>
<dbReference type="Pfam" id="PF00667">
    <property type="entry name" value="FAD_binding_1"/>
    <property type="match status" value="1"/>
</dbReference>
<gene>
    <name evidence="13" type="ORF">IFM89_010434</name>
</gene>
<keyword evidence="6 10" id="KW-0521">NADP</keyword>
<dbReference type="PROSITE" id="PS51384">
    <property type="entry name" value="FAD_FR"/>
    <property type="match status" value="1"/>
</dbReference>
<dbReference type="Pfam" id="PF00175">
    <property type="entry name" value="NAD_binding_1"/>
    <property type="match status" value="1"/>
</dbReference>
<feature type="binding site" evidence="10">
    <location>
        <begin position="474"/>
        <end position="476"/>
    </location>
    <ligand>
        <name>FAD</name>
        <dbReference type="ChEBI" id="CHEBI:57692"/>
    </ligand>
</feature>
<dbReference type="OrthoDB" id="1856718at2759"/>
<dbReference type="EC" id="1.6.2.4" evidence="10"/>
<feature type="binding site" evidence="10">
    <location>
        <position position="678"/>
    </location>
    <ligand>
        <name>FAD</name>
        <dbReference type="ChEBI" id="CHEBI:57692"/>
    </ligand>
</feature>
<accession>A0A835LV50</accession>
<comment type="similarity">
    <text evidence="10">Belongs to the NADPH--cytochrome P450 reductase family.</text>
</comment>
<evidence type="ECO:0000259" key="11">
    <source>
        <dbReference type="PROSITE" id="PS50902"/>
    </source>
</evidence>
<name>A0A835LV50_9MAGN</name>
<dbReference type="FunFam" id="1.20.990.10:FF:000003">
    <property type="entry name" value="NADPH--cytochrome P450 reductase"/>
    <property type="match status" value="1"/>
</dbReference>
<keyword evidence="9 10" id="KW-0472">Membrane</keyword>
<evidence type="ECO:0000256" key="7">
    <source>
        <dbReference type="ARBA" id="ARBA00022989"/>
    </source>
</evidence>
<dbReference type="AlphaFoldDB" id="A0A835LV50"/>
<dbReference type="InterPro" id="IPR023208">
    <property type="entry name" value="P450R"/>
</dbReference>
<evidence type="ECO:0000256" key="8">
    <source>
        <dbReference type="ARBA" id="ARBA00023002"/>
    </source>
</evidence>
<comment type="similarity">
    <text evidence="10">In the C-terminal section; belongs to the flavoprotein pyridine nucleotide cytochrome reductase family.</text>
</comment>
<organism evidence="13 14">
    <name type="scientific">Coptis chinensis</name>
    <dbReference type="NCBI Taxonomy" id="261450"/>
    <lineage>
        <taxon>Eukaryota</taxon>
        <taxon>Viridiplantae</taxon>
        <taxon>Streptophyta</taxon>
        <taxon>Embryophyta</taxon>
        <taxon>Tracheophyta</taxon>
        <taxon>Spermatophyta</taxon>
        <taxon>Magnoliopsida</taxon>
        <taxon>Ranunculales</taxon>
        <taxon>Ranunculaceae</taxon>
        <taxon>Coptidoideae</taxon>
        <taxon>Coptis</taxon>
    </lineage>
</organism>
<comment type="subcellular location">
    <subcellularLocation>
        <location evidence="10">Endoplasmic reticulum membrane</location>
        <topology evidence="10">Single-pass membrane protein</topology>
        <orientation evidence="10">Cytoplasmic side</orientation>
    </subcellularLocation>
</comment>
<evidence type="ECO:0000313" key="14">
    <source>
        <dbReference type="Proteomes" id="UP000631114"/>
    </source>
</evidence>
<dbReference type="PRINTS" id="PR00371">
    <property type="entry name" value="FPNCR"/>
</dbReference>
<dbReference type="HAMAP" id="MF_03212">
    <property type="entry name" value="NCPR"/>
    <property type="match status" value="1"/>
</dbReference>
<feature type="binding site" evidence="10">
    <location>
        <begin position="490"/>
        <end position="493"/>
    </location>
    <ligand>
        <name>FAD</name>
        <dbReference type="ChEBI" id="CHEBI:57692"/>
    </ligand>
</feature>
<comment type="caution">
    <text evidence="10">Lacks conserved residue(s) required for the propagation of feature annotation.</text>
</comment>
<dbReference type="InterPro" id="IPR003097">
    <property type="entry name" value="CysJ-like_FAD-binding"/>
</dbReference>
<dbReference type="CDD" id="cd06204">
    <property type="entry name" value="CYPOR"/>
    <property type="match status" value="1"/>
</dbReference>
<keyword evidence="3 10" id="KW-0812">Transmembrane</keyword>
<protein>
    <recommendedName>
        <fullName evidence="10">NADPH--cytochrome P450 reductase</fullName>
        <shortName evidence="10">CPR</shortName>
        <shortName evidence="10">P450R</shortName>
        <ecNumber evidence="10">1.6.2.4</ecNumber>
    </recommendedName>
</protein>
<dbReference type="Pfam" id="PF00258">
    <property type="entry name" value="Flavodoxin_1"/>
    <property type="match status" value="1"/>
</dbReference>
<dbReference type="SUPFAM" id="SSF52343">
    <property type="entry name" value="Ferredoxin reductase-like, C-terminal NADP-linked domain"/>
    <property type="match status" value="1"/>
</dbReference>